<keyword evidence="3" id="KW-1185">Reference proteome</keyword>
<dbReference type="RefSeq" id="WP_014829104.1">
    <property type="nucleotide sequence ID" value="NC_018068.1"/>
</dbReference>
<dbReference type="GO" id="GO:0006313">
    <property type="term" value="P:DNA transposition"/>
    <property type="evidence" value="ECO:0007669"/>
    <property type="project" value="InterPro"/>
</dbReference>
<dbReference type="STRING" id="646529.Desaci_4264"/>
<evidence type="ECO:0000259" key="1">
    <source>
        <dbReference type="SMART" id="SM01321"/>
    </source>
</evidence>
<evidence type="ECO:0000313" key="3">
    <source>
        <dbReference type="Proteomes" id="UP000002892"/>
    </source>
</evidence>
<dbReference type="Gene3D" id="3.30.70.1290">
    <property type="entry name" value="Transposase IS200-like"/>
    <property type="match status" value="1"/>
</dbReference>
<dbReference type="SUPFAM" id="SSF143422">
    <property type="entry name" value="Transposase IS200-like"/>
    <property type="match status" value="1"/>
</dbReference>
<dbReference type="OrthoDB" id="9788881at2"/>
<dbReference type="Proteomes" id="UP000002892">
    <property type="component" value="Chromosome"/>
</dbReference>
<dbReference type="Pfam" id="PF01797">
    <property type="entry name" value="Y1_Tnp"/>
    <property type="match status" value="1"/>
</dbReference>
<dbReference type="KEGG" id="dai:Desaci_4264"/>
<dbReference type="eggNOG" id="COG1943">
    <property type="taxonomic scope" value="Bacteria"/>
</dbReference>
<dbReference type="PANTHER" id="PTHR34322">
    <property type="entry name" value="TRANSPOSASE, Y1_TNP DOMAIN-CONTAINING"/>
    <property type="match status" value="1"/>
</dbReference>
<dbReference type="EMBL" id="CP003639">
    <property type="protein sequence ID" value="AFM43118.1"/>
    <property type="molecule type" value="Genomic_DNA"/>
</dbReference>
<feature type="domain" description="Transposase IS200-like" evidence="1">
    <location>
        <begin position="9"/>
        <end position="123"/>
    </location>
</feature>
<evidence type="ECO:0000313" key="2">
    <source>
        <dbReference type="EMBL" id="AFM43118.1"/>
    </source>
</evidence>
<dbReference type="GO" id="GO:0003677">
    <property type="term" value="F:DNA binding"/>
    <property type="evidence" value="ECO:0007669"/>
    <property type="project" value="InterPro"/>
</dbReference>
<dbReference type="GO" id="GO:0004803">
    <property type="term" value="F:transposase activity"/>
    <property type="evidence" value="ECO:0007669"/>
    <property type="project" value="InterPro"/>
</dbReference>
<dbReference type="HOGENOM" id="CLU_068226_4_0_9"/>
<dbReference type="AlphaFoldDB" id="I4DBE4"/>
<organism evidence="2 3">
    <name type="scientific">Desulfosporosinus acidiphilus (strain DSM 22704 / JCM 16185 / SJ4)</name>
    <dbReference type="NCBI Taxonomy" id="646529"/>
    <lineage>
        <taxon>Bacteria</taxon>
        <taxon>Bacillati</taxon>
        <taxon>Bacillota</taxon>
        <taxon>Clostridia</taxon>
        <taxon>Eubacteriales</taxon>
        <taxon>Desulfitobacteriaceae</taxon>
        <taxon>Desulfosporosinus</taxon>
    </lineage>
</organism>
<name>I4DBE4_DESAJ</name>
<dbReference type="InterPro" id="IPR002686">
    <property type="entry name" value="Transposase_17"/>
</dbReference>
<sequence>MPRKKRCWVPGDIYHITCRGNHQQNIFRDDEDREFYLIVLKRLRSITPYVLHTYCLMDNHVHLLIETTTVDISKVMYRINKDYAVYFNQKYHFVGHLFQGRFRWELVDNDPYFLEVSRYIHLNPVKAEMVLRPNEYKWSSYQSYSQEELEDILVDTQKLLGYFIEPKRIRYQRFVEDGVIQDVIGLLK</sequence>
<dbReference type="SMART" id="SM01321">
    <property type="entry name" value="Y1_Tnp"/>
    <property type="match status" value="1"/>
</dbReference>
<accession>I4DBE4</accession>
<gene>
    <name evidence="2" type="ordered locus">Desaci_4264</name>
</gene>
<dbReference type="PANTHER" id="PTHR34322:SF2">
    <property type="entry name" value="TRANSPOSASE IS200-LIKE DOMAIN-CONTAINING PROTEIN"/>
    <property type="match status" value="1"/>
</dbReference>
<reference evidence="2 3" key="1">
    <citation type="journal article" date="2012" name="J. Bacteriol.">
        <title>Complete genome sequences of Desulfosporosinus orientis DSM765T, Desulfosporosinus youngiae DSM17734T, Desulfosporosinus meridiei DSM13257T, and Desulfosporosinus acidiphilus DSM22704T.</title>
        <authorList>
            <person name="Pester M."/>
            <person name="Brambilla E."/>
            <person name="Alazard D."/>
            <person name="Rattei T."/>
            <person name="Weinmaier T."/>
            <person name="Han J."/>
            <person name="Lucas S."/>
            <person name="Lapidus A."/>
            <person name="Cheng J.F."/>
            <person name="Goodwin L."/>
            <person name="Pitluck S."/>
            <person name="Peters L."/>
            <person name="Ovchinnikova G."/>
            <person name="Teshima H."/>
            <person name="Detter J.C."/>
            <person name="Han C.S."/>
            <person name="Tapia R."/>
            <person name="Land M.L."/>
            <person name="Hauser L."/>
            <person name="Kyrpides N.C."/>
            <person name="Ivanova N.N."/>
            <person name="Pagani I."/>
            <person name="Huntmann M."/>
            <person name="Wei C.L."/>
            <person name="Davenport K.W."/>
            <person name="Daligault H."/>
            <person name="Chain P.S."/>
            <person name="Chen A."/>
            <person name="Mavromatis K."/>
            <person name="Markowitz V."/>
            <person name="Szeto E."/>
            <person name="Mikhailova N."/>
            <person name="Pati A."/>
            <person name="Wagner M."/>
            <person name="Woyke T."/>
            <person name="Ollivier B."/>
            <person name="Klenk H.P."/>
            <person name="Spring S."/>
            <person name="Loy A."/>
        </authorList>
    </citation>
    <scope>NUCLEOTIDE SEQUENCE [LARGE SCALE GENOMIC DNA]</scope>
    <source>
        <strain evidence="3">DSM 22704 / JCM 16185 / SJ4</strain>
    </source>
</reference>
<dbReference type="InterPro" id="IPR036515">
    <property type="entry name" value="Transposase_17_sf"/>
</dbReference>
<proteinExistence type="predicted"/>
<protein>
    <submittedName>
        <fullName evidence="2">Transposase</fullName>
    </submittedName>
</protein>